<protein>
    <submittedName>
        <fullName evidence="1">Uncharacterized protein</fullName>
    </submittedName>
</protein>
<proteinExistence type="predicted"/>
<accession>A0A8H7WHV4</accession>
<dbReference type="EMBL" id="JAFJYH010000013">
    <property type="protein sequence ID" value="KAG4425189.1"/>
    <property type="molecule type" value="Genomic_DNA"/>
</dbReference>
<organism evidence="1 2">
    <name type="scientific">Cadophora malorum</name>
    <dbReference type="NCBI Taxonomy" id="108018"/>
    <lineage>
        <taxon>Eukaryota</taxon>
        <taxon>Fungi</taxon>
        <taxon>Dikarya</taxon>
        <taxon>Ascomycota</taxon>
        <taxon>Pezizomycotina</taxon>
        <taxon>Leotiomycetes</taxon>
        <taxon>Helotiales</taxon>
        <taxon>Ploettnerulaceae</taxon>
        <taxon>Cadophora</taxon>
    </lineage>
</organism>
<comment type="caution">
    <text evidence="1">The sequence shown here is derived from an EMBL/GenBank/DDBJ whole genome shotgun (WGS) entry which is preliminary data.</text>
</comment>
<evidence type="ECO:0000313" key="1">
    <source>
        <dbReference type="EMBL" id="KAG4425189.1"/>
    </source>
</evidence>
<dbReference type="OrthoDB" id="2823490at2759"/>
<sequence length="261" mass="29436">MQIGPTGEFPTPAAVAPSLPPFLRLPREIRDLIYDAVLGSTEEAPDIPSDAALVLTLAIVRFKASDGLRYLLDCIIENEYILYPTWLHVPVVSAKIDVVETRIRAVGDWTDRYQSGWRAGCGGYDHVIWSLLELLQRFLVRGPDFLSQPKKPGLRIGLLVLHIITPEEQENGFLPVESHISSGRGREHGLIHPESMALMLADHMDILLRYACGGVSELERTRYKIMKLVDYIDRIAVHVDGNERKSWELQAVRAEYAELEE</sequence>
<dbReference type="Proteomes" id="UP000664132">
    <property type="component" value="Unassembled WGS sequence"/>
</dbReference>
<keyword evidence="2" id="KW-1185">Reference proteome</keyword>
<evidence type="ECO:0000313" key="2">
    <source>
        <dbReference type="Proteomes" id="UP000664132"/>
    </source>
</evidence>
<name>A0A8H7WHV4_9HELO</name>
<reference evidence="1" key="1">
    <citation type="submission" date="2021-02" db="EMBL/GenBank/DDBJ databases">
        <title>Genome sequence Cadophora malorum strain M34.</title>
        <authorList>
            <person name="Stefanovic E."/>
            <person name="Vu D."/>
            <person name="Scully C."/>
            <person name="Dijksterhuis J."/>
            <person name="Roader J."/>
            <person name="Houbraken J."/>
        </authorList>
    </citation>
    <scope>NUCLEOTIDE SEQUENCE</scope>
    <source>
        <strain evidence="1">M34</strain>
    </source>
</reference>
<gene>
    <name evidence="1" type="ORF">IFR04_001756</name>
</gene>
<dbReference type="AlphaFoldDB" id="A0A8H7WHV4"/>